<organism evidence="2 3">
    <name type="scientific">Actinomadura graeca</name>
    <dbReference type="NCBI Taxonomy" id="2750812"/>
    <lineage>
        <taxon>Bacteria</taxon>
        <taxon>Bacillati</taxon>
        <taxon>Actinomycetota</taxon>
        <taxon>Actinomycetes</taxon>
        <taxon>Streptosporangiales</taxon>
        <taxon>Thermomonosporaceae</taxon>
        <taxon>Actinomadura</taxon>
    </lineage>
</organism>
<dbReference type="PANTHER" id="PTHR43233:SF1">
    <property type="entry name" value="FAMILY N-ACETYLTRANSFERASE, PUTATIVE (AFU_ORTHOLOGUE AFUA_6G03350)-RELATED"/>
    <property type="match status" value="1"/>
</dbReference>
<dbReference type="InterPro" id="IPR053144">
    <property type="entry name" value="Acetyltransferase_Butenolide"/>
</dbReference>
<protein>
    <submittedName>
        <fullName evidence="2">GNAT family N-acetyltransferase</fullName>
    </submittedName>
</protein>
<evidence type="ECO:0000313" key="3">
    <source>
        <dbReference type="Proteomes" id="UP001049518"/>
    </source>
</evidence>
<gene>
    <name evidence="2" type="ORF">AGRA3207_003657</name>
</gene>
<dbReference type="SUPFAM" id="SSF55729">
    <property type="entry name" value="Acyl-CoA N-acyltransferases (Nat)"/>
    <property type="match status" value="1"/>
</dbReference>
<proteinExistence type="predicted"/>
<dbReference type="EMBL" id="CP059572">
    <property type="protein sequence ID" value="QXJ22625.1"/>
    <property type="molecule type" value="Genomic_DNA"/>
</dbReference>
<dbReference type="PROSITE" id="PS51186">
    <property type="entry name" value="GNAT"/>
    <property type="match status" value="1"/>
</dbReference>
<dbReference type="RefSeq" id="WP_231335939.1">
    <property type="nucleotide sequence ID" value="NZ_CP059572.1"/>
</dbReference>
<evidence type="ECO:0000259" key="1">
    <source>
        <dbReference type="PROSITE" id="PS51186"/>
    </source>
</evidence>
<reference evidence="2" key="1">
    <citation type="submission" date="2020-07" db="EMBL/GenBank/DDBJ databases">
        <authorList>
            <person name="Tarantini F.S."/>
            <person name="Hong K.W."/>
            <person name="Chan K.G."/>
        </authorList>
    </citation>
    <scope>NUCLEOTIDE SEQUENCE</scope>
    <source>
        <strain evidence="2">32-07</strain>
    </source>
</reference>
<dbReference type="Pfam" id="PF13673">
    <property type="entry name" value="Acetyltransf_10"/>
    <property type="match status" value="1"/>
</dbReference>
<sequence>MNVKIERVEGASLDVDTVIAVYDDSGLGERRPTRDRGRMAAMLANADIVMAAYADGELVGIARSISDFSYATYLSDIAVARSYQRSGVGRALISATRQEAPSAKLILLSAPAAVDYYPHIGFRPHHSAWTLESWARSPGENAERAEREHS</sequence>
<dbReference type="InterPro" id="IPR016181">
    <property type="entry name" value="Acyl_CoA_acyltransferase"/>
</dbReference>
<keyword evidence="3" id="KW-1185">Reference proteome</keyword>
<dbReference type="InterPro" id="IPR000182">
    <property type="entry name" value="GNAT_dom"/>
</dbReference>
<dbReference type="PANTHER" id="PTHR43233">
    <property type="entry name" value="FAMILY N-ACETYLTRANSFERASE, PUTATIVE (AFU_ORTHOLOGUE AFUA_6G03350)-RELATED"/>
    <property type="match status" value="1"/>
</dbReference>
<name>A0ABX8QV13_9ACTN</name>
<accession>A0ABX8QV13</accession>
<dbReference type="Gene3D" id="3.40.630.30">
    <property type="match status" value="1"/>
</dbReference>
<evidence type="ECO:0000313" key="2">
    <source>
        <dbReference type="EMBL" id="QXJ22625.1"/>
    </source>
</evidence>
<dbReference type="CDD" id="cd04301">
    <property type="entry name" value="NAT_SF"/>
    <property type="match status" value="1"/>
</dbReference>
<dbReference type="Proteomes" id="UP001049518">
    <property type="component" value="Chromosome"/>
</dbReference>
<feature type="domain" description="N-acetyltransferase" evidence="1">
    <location>
        <begin position="3"/>
        <end position="143"/>
    </location>
</feature>